<dbReference type="RefSeq" id="WP_345457804.1">
    <property type="nucleotide sequence ID" value="NZ_BAABRV010000015.1"/>
</dbReference>
<sequence length="132" mass="14328">MSAEELRVVITAQDYAAARRLFEQGLGLRVVDGWDDPDGRGLVLEAGRATLEIVDEPQARRIDQIEAGGEGSGTVRLAFRVTDTPAAGERLHQAGARVVAAPVETPWGHHNQRLSTPDGLHLTLFHPHVELP</sequence>
<dbReference type="Gene3D" id="3.10.180.10">
    <property type="entry name" value="2,3-Dihydroxybiphenyl 1,2-Dioxygenase, domain 1"/>
    <property type="match status" value="1"/>
</dbReference>
<keyword evidence="3" id="KW-1185">Reference proteome</keyword>
<protein>
    <recommendedName>
        <fullName evidence="1">VOC domain-containing protein</fullName>
    </recommendedName>
</protein>
<evidence type="ECO:0000313" key="2">
    <source>
        <dbReference type="EMBL" id="GAA5535102.1"/>
    </source>
</evidence>
<dbReference type="Proteomes" id="UP001404956">
    <property type="component" value="Unassembled WGS sequence"/>
</dbReference>
<dbReference type="EMBL" id="BAABRV010000015">
    <property type="protein sequence ID" value="GAA5535102.1"/>
    <property type="molecule type" value="Genomic_DNA"/>
</dbReference>
<dbReference type="InterPro" id="IPR004360">
    <property type="entry name" value="Glyas_Fos-R_dOase_dom"/>
</dbReference>
<evidence type="ECO:0000313" key="3">
    <source>
        <dbReference type="Proteomes" id="UP001404956"/>
    </source>
</evidence>
<dbReference type="Pfam" id="PF00903">
    <property type="entry name" value="Glyoxalase"/>
    <property type="match status" value="1"/>
</dbReference>
<reference evidence="2 3" key="1">
    <citation type="submission" date="2024-02" db="EMBL/GenBank/DDBJ databases">
        <title>Deinococcus aluminii NBRC 112889.</title>
        <authorList>
            <person name="Ichikawa N."/>
            <person name="Katano-Makiyama Y."/>
            <person name="Hidaka K."/>
        </authorList>
    </citation>
    <scope>NUCLEOTIDE SEQUENCE [LARGE SCALE GENOMIC DNA]</scope>
    <source>
        <strain evidence="2 3">NBRC 112889</strain>
    </source>
</reference>
<dbReference type="PROSITE" id="PS51819">
    <property type="entry name" value="VOC"/>
    <property type="match status" value="1"/>
</dbReference>
<proteinExistence type="predicted"/>
<evidence type="ECO:0000259" key="1">
    <source>
        <dbReference type="PROSITE" id="PS51819"/>
    </source>
</evidence>
<dbReference type="InterPro" id="IPR037523">
    <property type="entry name" value="VOC_core"/>
</dbReference>
<gene>
    <name evidence="2" type="ORF">Dalu01_03524</name>
</gene>
<dbReference type="SUPFAM" id="SSF54593">
    <property type="entry name" value="Glyoxalase/Bleomycin resistance protein/Dihydroxybiphenyl dioxygenase"/>
    <property type="match status" value="1"/>
</dbReference>
<feature type="domain" description="VOC" evidence="1">
    <location>
        <begin position="4"/>
        <end position="127"/>
    </location>
</feature>
<comment type="caution">
    <text evidence="2">The sequence shown here is derived from an EMBL/GenBank/DDBJ whole genome shotgun (WGS) entry which is preliminary data.</text>
</comment>
<accession>A0ABP9XIH7</accession>
<dbReference type="InterPro" id="IPR029068">
    <property type="entry name" value="Glyas_Bleomycin-R_OHBP_Dase"/>
</dbReference>
<organism evidence="2 3">
    <name type="scientific">Deinococcus aluminii</name>
    <dbReference type="NCBI Taxonomy" id="1656885"/>
    <lineage>
        <taxon>Bacteria</taxon>
        <taxon>Thermotogati</taxon>
        <taxon>Deinococcota</taxon>
        <taxon>Deinococci</taxon>
        <taxon>Deinococcales</taxon>
        <taxon>Deinococcaceae</taxon>
        <taxon>Deinococcus</taxon>
    </lineage>
</organism>
<name>A0ABP9XIH7_9DEIO</name>